<dbReference type="VEuPathDB" id="VectorBase:RSAN_025951"/>
<comment type="caution">
    <text evidence="3">The sequence shown here is derived from an EMBL/GenBank/DDBJ whole genome shotgun (WGS) entry which is preliminary data.</text>
</comment>
<evidence type="ECO:0000256" key="1">
    <source>
        <dbReference type="SAM" id="MobiDB-lite"/>
    </source>
</evidence>
<evidence type="ECO:0000313" key="3">
    <source>
        <dbReference type="EMBL" id="KAH7963458.1"/>
    </source>
</evidence>
<reference evidence="3" key="2">
    <citation type="submission" date="2021-09" db="EMBL/GenBank/DDBJ databases">
        <authorList>
            <person name="Jia N."/>
            <person name="Wang J."/>
            <person name="Shi W."/>
            <person name="Du L."/>
            <person name="Sun Y."/>
            <person name="Zhan W."/>
            <person name="Jiang J."/>
            <person name="Wang Q."/>
            <person name="Zhang B."/>
            <person name="Ji P."/>
            <person name="Sakyi L.B."/>
            <person name="Cui X."/>
            <person name="Yuan T."/>
            <person name="Jiang B."/>
            <person name="Yang W."/>
            <person name="Lam T.T.-Y."/>
            <person name="Chang Q."/>
            <person name="Ding S."/>
            <person name="Wang X."/>
            <person name="Zhu J."/>
            <person name="Ruan X."/>
            <person name="Zhao L."/>
            <person name="Wei J."/>
            <person name="Que T."/>
            <person name="Du C."/>
            <person name="Cheng J."/>
            <person name="Dai P."/>
            <person name="Han X."/>
            <person name="Huang E."/>
            <person name="Gao Y."/>
            <person name="Liu J."/>
            <person name="Shao H."/>
            <person name="Ye R."/>
            <person name="Li L."/>
            <person name="Wei W."/>
            <person name="Wang X."/>
            <person name="Wang C."/>
            <person name="Huo Q."/>
            <person name="Li W."/>
            <person name="Guo W."/>
            <person name="Chen H."/>
            <person name="Chen S."/>
            <person name="Zhou L."/>
            <person name="Zhou L."/>
            <person name="Ni X."/>
            <person name="Tian J."/>
            <person name="Zhou Y."/>
            <person name="Sheng Y."/>
            <person name="Liu T."/>
            <person name="Pan Y."/>
            <person name="Xia L."/>
            <person name="Li J."/>
            <person name="Zhao F."/>
            <person name="Cao W."/>
        </authorList>
    </citation>
    <scope>NUCLEOTIDE SEQUENCE</scope>
    <source>
        <strain evidence="3">Rsan-2018</strain>
        <tissue evidence="3">Larvae</tissue>
    </source>
</reference>
<feature type="region of interest" description="Disordered" evidence="1">
    <location>
        <begin position="54"/>
        <end position="74"/>
    </location>
</feature>
<dbReference type="Proteomes" id="UP000821837">
    <property type="component" value="Chromosome 3"/>
</dbReference>
<dbReference type="InterPro" id="IPR005162">
    <property type="entry name" value="Retrotrans_gag_dom"/>
</dbReference>
<dbReference type="Pfam" id="PF03732">
    <property type="entry name" value="Retrotrans_gag"/>
    <property type="match status" value="1"/>
</dbReference>
<evidence type="ECO:0000313" key="4">
    <source>
        <dbReference type="Proteomes" id="UP000821837"/>
    </source>
</evidence>
<protein>
    <recommendedName>
        <fullName evidence="2">Retrotransposon gag domain-containing protein</fullName>
    </recommendedName>
</protein>
<name>A0A9D4Q2K3_RHISA</name>
<proteinExistence type="predicted"/>
<evidence type="ECO:0000259" key="2">
    <source>
        <dbReference type="Pfam" id="PF03732"/>
    </source>
</evidence>
<gene>
    <name evidence="3" type="ORF">HPB52_021225</name>
</gene>
<reference evidence="3" key="1">
    <citation type="journal article" date="2020" name="Cell">
        <title>Large-Scale Comparative Analyses of Tick Genomes Elucidate Their Genetic Diversity and Vector Capacities.</title>
        <authorList>
            <consortium name="Tick Genome and Microbiome Consortium (TIGMIC)"/>
            <person name="Jia N."/>
            <person name="Wang J."/>
            <person name="Shi W."/>
            <person name="Du L."/>
            <person name="Sun Y."/>
            <person name="Zhan W."/>
            <person name="Jiang J.F."/>
            <person name="Wang Q."/>
            <person name="Zhang B."/>
            <person name="Ji P."/>
            <person name="Bell-Sakyi L."/>
            <person name="Cui X.M."/>
            <person name="Yuan T.T."/>
            <person name="Jiang B.G."/>
            <person name="Yang W.F."/>
            <person name="Lam T.T."/>
            <person name="Chang Q.C."/>
            <person name="Ding S.J."/>
            <person name="Wang X.J."/>
            <person name="Zhu J.G."/>
            <person name="Ruan X.D."/>
            <person name="Zhao L."/>
            <person name="Wei J.T."/>
            <person name="Ye R.Z."/>
            <person name="Que T.C."/>
            <person name="Du C.H."/>
            <person name="Zhou Y.H."/>
            <person name="Cheng J.X."/>
            <person name="Dai P.F."/>
            <person name="Guo W.B."/>
            <person name="Han X.H."/>
            <person name="Huang E.J."/>
            <person name="Li L.F."/>
            <person name="Wei W."/>
            <person name="Gao Y.C."/>
            <person name="Liu J.Z."/>
            <person name="Shao H.Z."/>
            <person name="Wang X."/>
            <person name="Wang C.C."/>
            <person name="Yang T.C."/>
            <person name="Huo Q.B."/>
            <person name="Li W."/>
            <person name="Chen H.Y."/>
            <person name="Chen S.E."/>
            <person name="Zhou L.G."/>
            <person name="Ni X.B."/>
            <person name="Tian J.H."/>
            <person name="Sheng Y."/>
            <person name="Liu T."/>
            <person name="Pan Y.S."/>
            <person name="Xia L.Y."/>
            <person name="Li J."/>
            <person name="Zhao F."/>
            <person name="Cao W.C."/>
        </authorList>
    </citation>
    <scope>NUCLEOTIDE SEQUENCE</scope>
    <source>
        <strain evidence="3">Rsan-2018</strain>
    </source>
</reference>
<feature type="domain" description="Retrotransposon gag" evidence="2">
    <location>
        <begin position="114"/>
        <end position="175"/>
    </location>
</feature>
<dbReference type="EMBL" id="JABSTV010001249">
    <property type="protein sequence ID" value="KAH7963458.1"/>
    <property type="molecule type" value="Genomic_DNA"/>
</dbReference>
<sequence>MENVIVPEEVVQYLIGQTDGSVIQRGQVASLLRQRVMAATVTAAPVGLGVPVPVPQPPQPPQPSQLHAVTSTPLDEPPKFSGFNDLQSPEVFPERLKNFCLVSGIDEAKRLSNVVPAALEGSAKIWWRFVGAFNLWDEFTKAFCAEFASIDSKRHLKEKLEQRTQHPEENLKEFIYGISAYYDLPSGLYRPYADAAVSLRLAIGRSLAAAQHTTGPLPALLRDQPCCPPVRYG</sequence>
<keyword evidence="4" id="KW-1185">Reference proteome</keyword>
<accession>A0A9D4Q2K3</accession>
<dbReference type="AlphaFoldDB" id="A0A9D4Q2K3"/>
<organism evidence="3 4">
    <name type="scientific">Rhipicephalus sanguineus</name>
    <name type="common">Brown dog tick</name>
    <name type="synonym">Ixodes sanguineus</name>
    <dbReference type="NCBI Taxonomy" id="34632"/>
    <lineage>
        <taxon>Eukaryota</taxon>
        <taxon>Metazoa</taxon>
        <taxon>Ecdysozoa</taxon>
        <taxon>Arthropoda</taxon>
        <taxon>Chelicerata</taxon>
        <taxon>Arachnida</taxon>
        <taxon>Acari</taxon>
        <taxon>Parasitiformes</taxon>
        <taxon>Ixodida</taxon>
        <taxon>Ixodoidea</taxon>
        <taxon>Ixodidae</taxon>
        <taxon>Rhipicephalinae</taxon>
        <taxon>Rhipicephalus</taxon>
        <taxon>Rhipicephalus</taxon>
    </lineage>
</organism>
<feature type="compositionally biased region" description="Pro residues" evidence="1">
    <location>
        <begin position="54"/>
        <end position="63"/>
    </location>
</feature>
<feature type="compositionally biased region" description="Polar residues" evidence="1">
    <location>
        <begin position="64"/>
        <end position="73"/>
    </location>
</feature>